<dbReference type="Proteomes" id="UP000298493">
    <property type="component" value="Unassembled WGS sequence"/>
</dbReference>
<accession>A0A4Z1P3V5</accession>
<protein>
    <submittedName>
        <fullName evidence="1">Uncharacterized protein</fullName>
    </submittedName>
</protein>
<proteinExistence type="predicted"/>
<dbReference type="EMBL" id="SNSC02000008">
    <property type="protein sequence ID" value="TID22148.1"/>
    <property type="molecule type" value="Genomic_DNA"/>
</dbReference>
<reference evidence="1 2" key="1">
    <citation type="submission" date="2019-04" db="EMBL/GenBank/DDBJ databases">
        <title>High contiguity whole genome sequence and gene annotation resource for two Venturia nashicola isolates.</title>
        <authorList>
            <person name="Prokchorchik M."/>
            <person name="Won K."/>
            <person name="Lee Y."/>
            <person name="Choi E.D."/>
            <person name="Segonzac C."/>
            <person name="Sohn K.H."/>
        </authorList>
    </citation>
    <scope>NUCLEOTIDE SEQUENCE [LARGE SCALE GENOMIC DNA]</scope>
    <source>
        <strain evidence="1 2">PRI2</strain>
    </source>
</reference>
<keyword evidence="2" id="KW-1185">Reference proteome</keyword>
<dbReference type="AlphaFoldDB" id="A0A4Z1P3V5"/>
<organism evidence="1 2">
    <name type="scientific">Venturia nashicola</name>
    <dbReference type="NCBI Taxonomy" id="86259"/>
    <lineage>
        <taxon>Eukaryota</taxon>
        <taxon>Fungi</taxon>
        <taxon>Dikarya</taxon>
        <taxon>Ascomycota</taxon>
        <taxon>Pezizomycotina</taxon>
        <taxon>Dothideomycetes</taxon>
        <taxon>Pleosporomycetidae</taxon>
        <taxon>Venturiales</taxon>
        <taxon>Venturiaceae</taxon>
        <taxon>Venturia</taxon>
    </lineage>
</organism>
<name>A0A4Z1P3V5_9PEZI</name>
<sequence length="112" mass="12930">MCWFTYISYINCRRPQEHQYETWEHGECFEAGLAGTECVRSIADYFASEPRECEEYSMLQREGRRLTVSSRHPTMSPAVNSLTVMIAYIYGTKKISGPFTVITKISGQLMKQ</sequence>
<gene>
    <name evidence="1" type="ORF">E6O75_ATG10942</name>
</gene>
<comment type="caution">
    <text evidence="1">The sequence shown here is derived from an EMBL/GenBank/DDBJ whole genome shotgun (WGS) entry which is preliminary data.</text>
</comment>
<evidence type="ECO:0000313" key="1">
    <source>
        <dbReference type="EMBL" id="TID22148.1"/>
    </source>
</evidence>
<evidence type="ECO:0000313" key="2">
    <source>
        <dbReference type="Proteomes" id="UP000298493"/>
    </source>
</evidence>